<protein>
    <submittedName>
        <fullName evidence="1">Uncharacterized protein</fullName>
    </submittedName>
</protein>
<dbReference type="EMBL" id="PNJD01000182">
    <property type="protein sequence ID" value="PMP97438.1"/>
    <property type="molecule type" value="Genomic_DNA"/>
</dbReference>
<organism evidence="1 2">
    <name type="scientific">Thermodesulfobacterium geofontis</name>
    <dbReference type="NCBI Taxonomy" id="1295609"/>
    <lineage>
        <taxon>Bacteria</taxon>
        <taxon>Pseudomonadati</taxon>
        <taxon>Thermodesulfobacteriota</taxon>
        <taxon>Thermodesulfobacteria</taxon>
        <taxon>Thermodesulfobacteriales</taxon>
        <taxon>Thermodesulfobacteriaceae</taxon>
        <taxon>Thermodesulfobacterium</taxon>
    </lineage>
</organism>
<proteinExistence type="predicted"/>
<name>A0A2N7QF71_9BACT</name>
<gene>
    <name evidence="1" type="ORF">C0169_03025</name>
</gene>
<comment type="caution">
    <text evidence="1">The sequence shown here is derived from an EMBL/GenBank/DDBJ whole genome shotgun (WGS) entry which is preliminary data.</text>
</comment>
<dbReference type="Proteomes" id="UP000235619">
    <property type="component" value="Unassembled WGS sequence"/>
</dbReference>
<reference evidence="1 2" key="1">
    <citation type="submission" date="2018-01" db="EMBL/GenBank/DDBJ databases">
        <title>Metagenomic assembled genomes from two thermal pools in the Uzon Caldera, Kamchatka, Russia.</title>
        <authorList>
            <person name="Wilkins L."/>
            <person name="Ettinger C."/>
        </authorList>
    </citation>
    <scope>NUCLEOTIDE SEQUENCE [LARGE SCALE GENOMIC DNA]</scope>
    <source>
        <strain evidence="1">ARK-04</strain>
    </source>
</reference>
<dbReference type="AlphaFoldDB" id="A0A2N7QF71"/>
<accession>A0A2N7QF71</accession>
<evidence type="ECO:0000313" key="1">
    <source>
        <dbReference type="EMBL" id="PMP97438.1"/>
    </source>
</evidence>
<evidence type="ECO:0000313" key="2">
    <source>
        <dbReference type="Proteomes" id="UP000235619"/>
    </source>
</evidence>
<sequence>MKVLFDPDIPEDLKEDILNAIKEENIGEICKFCGGDTLYVAHLGNILDVKCFECGHSYLEIELEEE</sequence>